<reference evidence="2" key="2">
    <citation type="journal article" date="2018" name="Nat. Commun.">
        <title>Tailed giant Tupanvirus possesses the most complete translational apparatus of the known virosphere.</title>
        <authorList>
            <person name="Abrahao J."/>
            <person name="Silva L."/>
            <person name="Silva L.S."/>
            <person name="Khalil J.Y.B."/>
            <person name="Rodrigues R."/>
            <person name="Arantes T."/>
            <person name="Assis F."/>
            <person name="Boratto P."/>
            <person name="Andrade M."/>
            <person name="Kroon E.G."/>
            <person name="Ribeiro B."/>
            <person name="Bergier I."/>
            <person name="Seligmann H."/>
            <person name="Ghigo E."/>
            <person name="Colson P."/>
            <person name="Levasseur A."/>
            <person name="Kroemer G."/>
            <person name="Raoult D."/>
            <person name="La Scola B."/>
        </authorList>
    </citation>
    <scope>NUCLEOTIDE SEQUENCE [LARGE SCALE GENOMIC DNA]</scope>
    <source>
        <strain evidence="2">Deep ocean</strain>
    </source>
</reference>
<name>A0A6N1NH76_9VIRU</name>
<accession>A0A6N1NH76</accession>
<dbReference type="GeneID" id="80517757"/>
<keyword evidence="1" id="KW-0175">Coiled coil</keyword>
<organism evidence="2">
    <name type="scientific">Tupanvirus deep ocean</name>
    <dbReference type="NCBI Taxonomy" id="2126984"/>
    <lineage>
        <taxon>Viruses</taxon>
        <taxon>Varidnaviria</taxon>
        <taxon>Bamfordvirae</taxon>
        <taxon>Nucleocytoviricota</taxon>
        <taxon>Megaviricetes</taxon>
        <taxon>Imitervirales</taxon>
        <taxon>Mimiviridae</taxon>
        <taxon>Megamimivirinae</taxon>
        <taxon>Tupanvirus</taxon>
        <taxon>Tupanvirus altamarinense</taxon>
    </lineage>
</organism>
<evidence type="ECO:0000256" key="1">
    <source>
        <dbReference type="SAM" id="Coils"/>
    </source>
</evidence>
<protein>
    <submittedName>
        <fullName evidence="2">Putative ORFan</fullName>
    </submittedName>
</protein>
<feature type="coiled-coil region" evidence="1">
    <location>
        <begin position="24"/>
        <end position="55"/>
    </location>
</feature>
<proteinExistence type="predicted"/>
<sequence>MDPSNKNLFAEKFGKLESTKNNVSSELESIKNNISSELESIKNNISSELESIKNNVSIDCDETKCVVSWIDYKSDPVFNIRESRTYSRCNEPEKYKMLAVAVL</sequence>
<dbReference type="EMBL" id="MF405918">
    <property type="protein sequence ID" value="QKU34435.1"/>
    <property type="molecule type" value="Genomic_DNA"/>
</dbReference>
<evidence type="ECO:0000313" key="2">
    <source>
        <dbReference type="EMBL" id="QKU34435.1"/>
    </source>
</evidence>
<dbReference type="KEGG" id="vg:80517757"/>
<reference evidence="2" key="1">
    <citation type="submission" date="2017-06" db="EMBL/GenBank/DDBJ databases">
        <authorList>
            <person name="Assis F.L."/>
            <person name="Abrahao J.S."/>
            <person name="Silva L."/>
            <person name="Khalil J.B."/>
            <person name="Rodrigues R."/>
            <person name="Silva L.S."/>
            <person name="Boratto P."/>
            <person name="Andrade M."/>
            <person name="Kroon E.G."/>
            <person name="Ribeiro B."/>
            <person name="Bergier I."/>
            <person name="Seligmann H."/>
            <person name="Ghigo E."/>
            <person name="Colson P."/>
            <person name="Levasseur A."/>
            <person name="Raoult D."/>
            <person name="Scola B.L."/>
        </authorList>
    </citation>
    <scope>NUCLEOTIDE SEQUENCE</scope>
    <source>
        <strain evidence="2">Deep ocean</strain>
    </source>
</reference>
<dbReference type="RefSeq" id="YP_010781066.1">
    <property type="nucleotide sequence ID" value="NC_075038.1"/>
</dbReference>